<dbReference type="PANTHER" id="PTHR42988:SF2">
    <property type="entry name" value="CYCLIC NUCLEOTIDE PHOSPHODIESTERASE CBUA0032-RELATED"/>
    <property type="match status" value="1"/>
</dbReference>
<comment type="similarity">
    <text evidence="4">Belongs to the cyclic nucleotide phosphodiesterase class-III family.</text>
</comment>
<name>A0A1I4ZL80_9HYPH</name>
<dbReference type="STRING" id="655353.SAMN04488056_101134"/>
<evidence type="ECO:0000256" key="1">
    <source>
        <dbReference type="ARBA" id="ARBA00022723"/>
    </source>
</evidence>
<gene>
    <name evidence="6" type="ORF">SAMN04488056_101134</name>
</gene>
<dbReference type="CDD" id="cd07402">
    <property type="entry name" value="MPP_GpdQ"/>
    <property type="match status" value="1"/>
</dbReference>
<dbReference type="GO" id="GO:0046872">
    <property type="term" value="F:metal ion binding"/>
    <property type="evidence" value="ECO:0007669"/>
    <property type="project" value="UniProtKB-KW"/>
</dbReference>
<dbReference type="RefSeq" id="WP_210186611.1">
    <property type="nucleotide sequence ID" value="NZ_FOVR01000001.1"/>
</dbReference>
<accession>A0A1I4ZL80</accession>
<dbReference type="PANTHER" id="PTHR42988">
    <property type="entry name" value="PHOSPHOHYDROLASE"/>
    <property type="match status" value="1"/>
</dbReference>
<evidence type="ECO:0000256" key="3">
    <source>
        <dbReference type="ARBA" id="ARBA00023004"/>
    </source>
</evidence>
<dbReference type="InterPro" id="IPR026575">
    <property type="entry name" value="GpdQ/CpdA-like"/>
</dbReference>
<keyword evidence="7" id="KW-1185">Reference proteome</keyword>
<sequence length="268" mass="30593">MIKNPDMLKFIHLTDCHIVKDGGAVYGQQPAGRLRAAIDSINSEHHDADFVVITGDLTHHGDDAAYEIFARELRRLSIPSHLLVGNHDDVRTFRFHFPEAQRCDCGFIQGSKRTPFGLCLFLDTSQRGSDVGRYCEERQGWLKGVLSETSGPVMLFMHHPPFAIGLPDMDESRLEDAEAFWQILRLHRHRVRHIFVGHAHRMVYGNWRGLPVSCMRGLNHQVALEMTSSPKGQYGNFEAPAYGVVLANEEQIMVHMHDFMDRSDRFIF</sequence>
<keyword evidence="3" id="KW-0408">Iron</keyword>
<evidence type="ECO:0000313" key="7">
    <source>
        <dbReference type="Proteomes" id="UP000199236"/>
    </source>
</evidence>
<dbReference type="Pfam" id="PF00149">
    <property type="entry name" value="Metallophos"/>
    <property type="match status" value="1"/>
</dbReference>
<dbReference type="EMBL" id="FOVR01000001">
    <property type="protein sequence ID" value="SFN51004.1"/>
    <property type="molecule type" value="Genomic_DNA"/>
</dbReference>
<organism evidence="6 7">
    <name type="scientific">Cohaesibacter marisflavi</name>
    <dbReference type="NCBI Taxonomy" id="655353"/>
    <lineage>
        <taxon>Bacteria</taxon>
        <taxon>Pseudomonadati</taxon>
        <taxon>Pseudomonadota</taxon>
        <taxon>Alphaproteobacteria</taxon>
        <taxon>Hyphomicrobiales</taxon>
        <taxon>Cohaesibacteraceae</taxon>
    </lineage>
</organism>
<dbReference type="AlphaFoldDB" id="A0A1I4ZL80"/>
<evidence type="ECO:0000313" key="6">
    <source>
        <dbReference type="EMBL" id="SFN51004.1"/>
    </source>
</evidence>
<proteinExistence type="inferred from homology"/>
<dbReference type="InterPro" id="IPR004843">
    <property type="entry name" value="Calcineurin-like_PHP"/>
</dbReference>
<protein>
    <submittedName>
        <fullName evidence="6">Diethylphosphate phosphodiesterase</fullName>
    </submittedName>
</protein>
<feature type="domain" description="Calcineurin-like phosphoesterase" evidence="5">
    <location>
        <begin position="8"/>
        <end position="201"/>
    </location>
</feature>
<evidence type="ECO:0000259" key="5">
    <source>
        <dbReference type="Pfam" id="PF00149"/>
    </source>
</evidence>
<evidence type="ECO:0000256" key="4">
    <source>
        <dbReference type="ARBA" id="ARBA00025742"/>
    </source>
</evidence>
<dbReference type="SUPFAM" id="SSF56300">
    <property type="entry name" value="Metallo-dependent phosphatases"/>
    <property type="match status" value="1"/>
</dbReference>
<keyword evidence="1" id="KW-0479">Metal-binding</keyword>
<dbReference type="InterPro" id="IPR029052">
    <property type="entry name" value="Metallo-depent_PP-like"/>
</dbReference>
<dbReference type="InterPro" id="IPR050884">
    <property type="entry name" value="CNP_phosphodiesterase-III"/>
</dbReference>
<evidence type="ECO:0000256" key="2">
    <source>
        <dbReference type="ARBA" id="ARBA00022801"/>
    </source>
</evidence>
<dbReference type="Proteomes" id="UP000199236">
    <property type="component" value="Unassembled WGS sequence"/>
</dbReference>
<dbReference type="GO" id="GO:0004112">
    <property type="term" value="F:cyclic-nucleotide phosphodiesterase activity"/>
    <property type="evidence" value="ECO:0007669"/>
    <property type="project" value="InterPro"/>
</dbReference>
<keyword evidence="2" id="KW-0378">Hydrolase</keyword>
<dbReference type="Gene3D" id="3.60.21.10">
    <property type="match status" value="1"/>
</dbReference>
<reference evidence="6 7" key="1">
    <citation type="submission" date="2016-10" db="EMBL/GenBank/DDBJ databases">
        <authorList>
            <person name="de Groot N.N."/>
        </authorList>
    </citation>
    <scope>NUCLEOTIDE SEQUENCE [LARGE SCALE GENOMIC DNA]</scope>
    <source>
        <strain evidence="6 7">CGMCC 1.9157</strain>
    </source>
</reference>